<dbReference type="Proteomes" id="UP000074914">
    <property type="component" value="Chromosome"/>
</dbReference>
<protein>
    <submittedName>
        <fullName evidence="1">Uncharacterized protein</fullName>
    </submittedName>
</protein>
<organism evidence="1 2">
    <name type="scientific">Collimonas pratensis</name>
    <dbReference type="NCBI Taxonomy" id="279113"/>
    <lineage>
        <taxon>Bacteria</taxon>
        <taxon>Pseudomonadati</taxon>
        <taxon>Pseudomonadota</taxon>
        <taxon>Betaproteobacteria</taxon>
        <taxon>Burkholderiales</taxon>
        <taxon>Oxalobacteraceae</taxon>
        <taxon>Collimonas</taxon>
    </lineage>
</organism>
<evidence type="ECO:0000313" key="1">
    <source>
        <dbReference type="EMBL" id="AMP13359.1"/>
    </source>
</evidence>
<dbReference type="EMBL" id="CP013236">
    <property type="protein sequence ID" value="AMP13359.1"/>
    <property type="molecule type" value="Genomic_DNA"/>
</dbReference>
<evidence type="ECO:0000313" key="2">
    <source>
        <dbReference type="Proteomes" id="UP000074914"/>
    </source>
</evidence>
<reference evidence="1 2" key="1">
    <citation type="submission" date="2015-11" db="EMBL/GenBank/DDBJ databases">
        <title>Exploring the genomic traits of fungus-feeding bacterial genus Collimonas.</title>
        <authorList>
            <person name="Song C."/>
            <person name="Schmidt R."/>
            <person name="de Jager V."/>
            <person name="Krzyzanowska D."/>
            <person name="Jongedijk E."/>
            <person name="Cankar K."/>
            <person name="Beekwilder J."/>
            <person name="van Veen A."/>
            <person name="de Boer W."/>
            <person name="van Veen J.A."/>
            <person name="Garbeva P."/>
        </authorList>
    </citation>
    <scope>NUCLEOTIDE SEQUENCE [LARGE SCALE GENOMIC DNA]</scope>
    <source>
        <strain evidence="1 2">Ter291</strain>
    </source>
</reference>
<accession>A0ABM5Z2N3</accession>
<name>A0ABM5Z2N3_9BURK</name>
<dbReference type="RefSeq" id="WP_156479905.1">
    <property type="nucleotide sequence ID" value="NZ_CP013236.1"/>
</dbReference>
<sequence>MTKSIEKELRSFVTFALALKPRVTFHRKPDSRGPEVSLSFSVKNAKVKPRFHDEDVLIEKYKQLKPYLDVMVNSGETIADCAPTINFQPNVKYQTVKLTEGEFEIARQSALHLGEIERARAAKDKTGAAKHFERFDAFIRNKRDELLGAFGDLAIANPVASFGAGRVSDDGDCTGQVIFVIAEVIIVCPMTEDVGVVELQQ</sequence>
<proteinExistence type="predicted"/>
<keyword evidence="2" id="KW-1185">Reference proteome</keyword>
<gene>
    <name evidence="1" type="ORF">CPter291_1082</name>
</gene>